<dbReference type="Gene3D" id="3.40.50.2000">
    <property type="entry name" value="Glycogen Phosphorylase B"/>
    <property type="match status" value="2"/>
</dbReference>
<dbReference type="CDD" id="cd03820">
    <property type="entry name" value="GT4_AmsD-like"/>
    <property type="match status" value="1"/>
</dbReference>
<dbReference type="EMBL" id="AEEI01000049">
    <property type="protein sequence ID" value="EFM01620.1"/>
    <property type="molecule type" value="Genomic_DNA"/>
</dbReference>
<dbReference type="STRING" id="862515.HMPREF0658_1455"/>
<organism evidence="3 4">
    <name type="scientific">Hoylesella marshii DSM 16973 = JCM 13450</name>
    <dbReference type="NCBI Taxonomy" id="862515"/>
    <lineage>
        <taxon>Bacteria</taxon>
        <taxon>Pseudomonadati</taxon>
        <taxon>Bacteroidota</taxon>
        <taxon>Bacteroidia</taxon>
        <taxon>Bacteroidales</taxon>
        <taxon>Prevotellaceae</taxon>
        <taxon>Hoylesella</taxon>
    </lineage>
</organism>
<sequence length="361" mass="41100">MKIFIVCTRLCFGGAERVAAMLANGLSQRGHQITLIANLFDEITYPICSDVELKNLFPQRKNKYLKWITSFFLLRKYVRQEKPDVVVGIMWTCSLRAKFACIGKSIPVVSTIHDALERPASAKFSHMESFHMFQLNKLYDHVTVLTNADKAIAEKMFKNTHVMPNPLSLEPLGDVPPKRNVILAAGRLEDWYYKGFDLLIEAWGKLSAKHPDWILQIAGVGNEESQQLLIDLAIKSGMAPHQFQLLGFKENIIDVYREAAIFVLSSRYEAFGLVLLEAMSQGCACIACDYKGRQHEIIRHGNEGLLCIPEQVEDLVAKLDTLLTDIAYREKLQKNAIEASKRFLPNKIIDKWEKLLFEITR</sequence>
<dbReference type="Pfam" id="PF00534">
    <property type="entry name" value="Glycos_transf_1"/>
    <property type="match status" value="1"/>
</dbReference>
<dbReference type="PANTHER" id="PTHR12526:SF630">
    <property type="entry name" value="GLYCOSYLTRANSFERASE"/>
    <property type="match status" value="1"/>
</dbReference>
<dbReference type="SUPFAM" id="SSF53756">
    <property type="entry name" value="UDP-Glycosyltransferase/glycogen phosphorylase"/>
    <property type="match status" value="1"/>
</dbReference>
<keyword evidence="3" id="KW-0808">Transferase</keyword>
<dbReference type="RefSeq" id="WP_006949567.1">
    <property type="nucleotide sequence ID" value="NZ_BAJI01000002.1"/>
</dbReference>
<reference evidence="3" key="1">
    <citation type="submission" date="2010-07" db="EMBL/GenBank/DDBJ databases">
        <authorList>
            <person name="Muzny D."/>
            <person name="Qin X."/>
            <person name="Deng J."/>
            <person name="Jiang H."/>
            <person name="Liu Y."/>
            <person name="Qu J."/>
            <person name="Song X.-Z."/>
            <person name="Zhang L."/>
            <person name="Thornton R."/>
            <person name="Coyle M."/>
            <person name="Francisco L."/>
            <person name="Jackson L."/>
            <person name="Javaid M."/>
            <person name="Korchina V."/>
            <person name="Kovar C."/>
            <person name="Mata R."/>
            <person name="Mathew T."/>
            <person name="Ngo R."/>
            <person name="Nguyen L."/>
            <person name="Nguyen N."/>
            <person name="Okwuonu G."/>
            <person name="Ongeri F."/>
            <person name="Pham C."/>
            <person name="Simmons D."/>
            <person name="Wilczek-Boney K."/>
            <person name="Hale W."/>
            <person name="Jakkamsetti A."/>
            <person name="Pham P."/>
            <person name="Ruth R."/>
            <person name="San Lucas F."/>
            <person name="Warren J."/>
            <person name="Zhang J."/>
            <person name="Zhao Z."/>
            <person name="Zhou C."/>
            <person name="Zhu D."/>
            <person name="Lee S."/>
            <person name="Bess C."/>
            <person name="Blankenburg K."/>
            <person name="Forbes L."/>
            <person name="Fu Q."/>
            <person name="Gubbala S."/>
            <person name="Hirani K."/>
            <person name="Jayaseelan J.C."/>
            <person name="Lara F."/>
            <person name="Munidasa M."/>
            <person name="Palculict T."/>
            <person name="Patil S."/>
            <person name="Pu L.-L."/>
            <person name="Saada N."/>
            <person name="Tang L."/>
            <person name="Weissenberger G."/>
            <person name="Zhu Y."/>
            <person name="Hemphill L."/>
            <person name="Shang Y."/>
            <person name="Youmans B."/>
            <person name="Ayvaz T."/>
            <person name="Ross M."/>
            <person name="Santibanez J."/>
            <person name="Aqrawi P."/>
            <person name="Gross S."/>
            <person name="Joshi V."/>
            <person name="Fowler G."/>
            <person name="Nazareth L."/>
            <person name="Reid J."/>
            <person name="Worley K."/>
            <person name="Petrosino J."/>
            <person name="Highlander S."/>
            <person name="Gibbs R."/>
        </authorList>
    </citation>
    <scope>NUCLEOTIDE SEQUENCE [LARGE SCALE GENOMIC DNA]</scope>
    <source>
        <strain evidence="3">DSM 16973</strain>
    </source>
</reference>
<evidence type="ECO:0000313" key="3">
    <source>
        <dbReference type="EMBL" id="EFM01620.1"/>
    </source>
</evidence>
<proteinExistence type="predicted"/>
<dbReference type="InterPro" id="IPR028098">
    <property type="entry name" value="Glyco_trans_4-like_N"/>
</dbReference>
<dbReference type="InterPro" id="IPR001296">
    <property type="entry name" value="Glyco_trans_1"/>
</dbReference>
<comment type="caution">
    <text evidence="3">The sequence shown here is derived from an EMBL/GenBank/DDBJ whole genome shotgun (WGS) entry which is preliminary data.</text>
</comment>
<keyword evidence="4" id="KW-1185">Reference proteome</keyword>
<dbReference type="Proteomes" id="UP000004394">
    <property type="component" value="Unassembled WGS sequence"/>
</dbReference>
<dbReference type="AlphaFoldDB" id="E0NTF3"/>
<accession>E0NTF3</accession>
<keyword evidence="3" id="KW-0328">Glycosyltransferase</keyword>
<dbReference type="EC" id="2.4.-.-" evidence="3"/>
<evidence type="ECO:0000259" key="2">
    <source>
        <dbReference type="Pfam" id="PF13439"/>
    </source>
</evidence>
<dbReference type="OrthoDB" id="9811239at2"/>
<feature type="domain" description="Glycosyltransferase subfamily 4-like N-terminal" evidence="2">
    <location>
        <begin position="12"/>
        <end position="169"/>
    </location>
</feature>
<feature type="domain" description="Glycosyl transferase family 1" evidence="1">
    <location>
        <begin position="176"/>
        <end position="338"/>
    </location>
</feature>
<dbReference type="GO" id="GO:0016757">
    <property type="term" value="F:glycosyltransferase activity"/>
    <property type="evidence" value="ECO:0007669"/>
    <property type="project" value="UniProtKB-KW"/>
</dbReference>
<dbReference type="HOGENOM" id="CLU_009583_0_0_10"/>
<gene>
    <name evidence="3" type="primary">wbcM</name>
    <name evidence="3" type="ORF">HMPREF0658_1455</name>
</gene>
<dbReference type="Pfam" id="PF13439">
    <property type="entry name" value="Glyco_transf_4"/>
    <property type="match status" value="1"/>
</dbReference>
<evidence type="ECO:0000259" key="1">
    <source>
        <dbReference type="Pfam" id="PF00534"/>
    </source>
</evidence>
<dbReference type="eggNOG" id="COG0438">
    <property type="taxonomic scope" value="Bacteria"/>
</dbReference>
<protein>
    <submittedName>
        <fullName evidence="3">Glycosyltransferase, group 1 family protein</fullName>
        <ecNumber evidence="3">2.4.-.-</ecNumber>
    </submittedName>
</protein>
<dbReference type="PANTHER" id="PTHR12526">
    <property type="entry name" value="GLYCOSYLTRANSFERASE"/>
    <property type="match status" value="1"/>
</dbReference>
<name>E0NTF3_9BACT</name>
<evidence type="ECO:0000313" key="4">
    <source>
        <dbReference type="Proteomes" id="UP000004394"/>
    </source>
</evidence>